<dbReference type="SUPFAM" id="SSF74788">
    <property type="entry name" value="Cullin repeat-like"/>
    <property type="match status" value="1"/>
</dbReference>
<name>A0A8H4R3X7_9AGAR</name>
<gene>
    <name evidence="2" type="ORF">D9613_009596</name>
</gene>
<sequence>MPATTLKHPVGGLNAASPSLSALREYLLPPLDRIFKSPTDDPNGEPPPLDFAYYMGVYTACVNYITKPSANAAGRDLFALLDGYFQQAAMDLLLQAPSSGIALIQYLVSSFNRYHAAASLSGRLMKYYERHWVRREVDEGRGWFQPTVDMGMTPDELDHPTFKNSKKYRKKKLEELRKWGYKDGDSSEQIATFEKYAEAASPLNRAVPVASMAHRRFRTELIEPLLEAPHVVSPSTNPESNIENATSDDAGQTKGRLFSAVEELLAGENLDQGERIRLATGLANMLKVIGLEEDYVLRKKLDDYIYLHLSTTPQTLIVV</sequence>
<dbReference type="Gene3D" id="1.20.1310.10">
    <property type="entry name" value="Cullin Repeats"/>
    <property type="match status" value="1"/>
</dbReference>
<proteinExistence type="predicted"/>
<dbReference type="InterPro" id="IPR016159">
    <property type="entry name" value="Cullin_repeat-like_dom_sf"/>
</dbReference>
<organism evidence="2 3">
    <name type="scientific">Agrocybe pediades</name>
    <dbReference type="NCBI Taxonomy" id="84607"/>
    <lineage>
        <taxon>Eukaryota</taxon>
        <taxon>Fungi</taxon>
        <taxon>Dikarya</taxon>
        <taxon>Basidiomycota</taxon>
        <taxon>Agaricomycotina</taxon>
        <taxon>Agaricomycetes</taxon>
        <taxon>Agaricomycetidae</taxon>
        <taxon>Agaricales</taxon>
        <taxon>Agaricineae</taxon>
        <taxon>Strophariaceae</taxon>
        <taxon>Agrocybe</taxon>
    </lineage>
</organism>
<feature type="region of interest" description="Disordered" evidence="1">
    <location>
        <begin position="230"/>
        <end position="252"/>
    </location>
</feature>
<protein>
    <submittedName>
        <fullName evidence="2">Uncharacterized protein</fullName>
    </submittedName>
</protein>
<keyword evidence="3" id="KW-1185">Reference proteome</keyword>
<dbReference type="AlphaFoldDB" id="A0A8H4R3X7"/>
<dbReference type="Proteomes" id="UP000521872">
    <property type="component" value="Unassembled WGS sequence"/>
</dbReference>
<feature type="compositionally biased region" description="Polar residues" evidence="1">
    <location>
        <begin position="233"/>
        <end position="250"/>
    </location>
</feature>
<accession>A0A8H4R3X7</accession>
<comment type="caution">
    <text evidence="2">The sequence shown here is derived from an EMBL/GenBank/DDBJ whole genome shotgun (WGS) entry which is preliminary data.</text>
</comment>
<evidence type="ECO:0000313" key="3">
    <source>
        <dbReference type="Proteomes" id="UP000521872"/>
    </source>
</evidence>
<reference evidence="2 3" key="1">
    <citation type="submission" date="2019-12" db="EMBL/GenBank/DDBJ databases">
        <authorList>
            <person name="Floudas D."/>
            <person name="Bentzer J."/>
            <person name="Ahren D."/>
            <person name="Johansson T."/>
            <person name="Persson P."/>
            <person name="Tunlid A."/>
        </authorList>
    </citation>
    <scope>NUCLEOTIDE SEQUENCE [LARGE SCALE GENOMIC DNA]</scope>
    <source>
        <strain evidence="2 3">CBS 102.39</strain>
    </source>
</reference>
<dbReference type="EMBL" id="JAACJL010000002">
    <property type="protein sequence ID" value="KAF4622448.1"/>
    <property type="molecule type" value="Genomic_DNA"/>
</dbReference>
<evidence type="ECO:0000256" key="1">
    <source>
        <dbReference type="SAM" id="MobiDB-lite"/>
    </source>
</evidence>
<evidence type="ECO:0000313" key="2">
    <source>
        <dbReference type="EMBL" id="KAF4622448.1"/>
    </source>
</evidence>